<feature type="transmembrane region" description="Helical" evidence="5">
    <location>
        <begin position="179"/>
        <end position="198"/>
    </location>
</feature>
<dbReference type="Pfam" id="PF03544">
    <property type="entry name" value="TonB_C"/>
    <property type="match status" value="1"/>
</dbReference>
<evidence type="ECO:0000259" key="6">
    <source>
        <dbReference type="PROSITE" id="PS52015"/>
    </source>
</evidence>
<organism evidence="7 8">
    <name type="scientific">Pseudoalteromonas spongiae</name>
    <dbReference type="NCBI Taxonomy" id="298657"/>
    <lineage>
        <taxon>Bacteria</taxon>
        <taxon>Pseudomonadati</taxon>
        <taxon>Pseudomonadota</taxon>
        <taxon>Gammaproteobacteria</taxon>
        <taxon>Alteromonadales</taxon>
        <taxon>Pseudoalteromonadaceae</taxon>
        <taxon>Pseudoalteromonas</taxon>
    </lineage>
</organism>
<feature type="transmembrane region" description="Helical" evidence="5">
    <location>
        <begin position="79"/>
        <end position="100"/>
    </location>
</feature>
<gene>
    <name evidence="7" type="ORF">WAE96_00365</name>
</gene>
<proteinExistence type="inferred from homology"/>
<dbReference type="PRINTS" id="PR01374">
    <property type="entry name" value="TONBPROTEIN"/>
</dbReference>
<comment type="caution">
    <text evidence="7">The sequence shown here is derived from an EMBL/GenBank/DDBJ whole genome shotgun (WGS) entry which is preliminary data.</text>
</comment>
<keyword evidence="3 5" id="KW-1133">Transmembrane helix</keyword>
<dbReference type="InterPro" id="IPR003538">
    <property type="entry name" value="TonB"/>
</dbReference>
<name>A0ABU8EMI1_9GAMM</name>
<feature type="transmembrane region" description="Helical" evidence="5">
    <location>
        <begin position="37"/>
        <end position="59"/>
    </location>
</feature>
<sequence length="399" mass="45713">MIDWLIEQLWPLSLAIVCVLLCSKLLHSFLSAKFQYTLWLLVPLVLILNNLPISNSLSLETELHHYVVSVKAQSKSLDIYGFVSMIWLLGFSLMAFLVIYEHISIGKKFNKNKQFSHKINSHLPVYYSDSVNSPVLFGLLKQRLFIPRDFHASYDTEQAKLIYQHEWVHYTRQDNWSNAFAIALLLIFWFNPLCWIGYSQYRKQQEVACDAAVLAHANRTQRIAYCRALIACASDNHNSLSSYSYYMEKSTMKQRLNTIQKMPKGNVIVNVLLSLVLFAGLTSVAFAKYGEGTKEYSKEEAQPIVRIEPVYPKQAADQGIEGSIVLGFTVTNNGETDNVTVISAEPQGVFDKEAKKALRKWRYKPTGNTNKQYLVQLDFALTEEYKSKDLLERIKVTSH</sequence>
<dbReference type="InterPro" id="IPR008756">
    <property type="entry name" value="Peptidase_M56"/>
</dbReference>
<dbReference type="InterPro" id="IPR052173">
    <property type="entry name" value="Beta-lactam_resp_regulator"/>
</dbReference>
<evidence type="ECO:0000256" key="5">
    <source>
        <dbReference type="RuleBase" id="RU362123"/>
    </source>
</evidence>
<comment type="function">
    <text evidence="5">Interacts with outer membrane receptor proteins that carry out high-affinity binding and energy dependent uptake into the periplasmic space of specific substrates. It could act to transduce energy from the cytoplasmic membrane to specific energy-requiring processes in the outer membrane, resulting in the release into the periplasm of ligands bound by these outer membrane proteins.</text>
</comment>
<keyword evidence="5" id="KW-1003">Cell membrane</keyword>
<feature type="transmembrane region" description="Helical" evidence="5">
    <location>
        <begin position="12"/>
        <end position="30"/>
    </location>
</feature>
<comment type="similarity">
    <text evidence="5">Belongs to the TonB family.</text>
</comment>
<dbReference type="PANTHER" id="PTHR34978:SF3">
    <property type="entry name" value="SLR0241 PROTEIN"/>
    <property type="match status" value="1"/>
</dbReference>
<evidence type="ECO:0000256" key="4">
    <source>
        <dbReference type="ARBA" id="ARBA00023136"/>
    </source>
</evidence>
<feature type="domain" description="TonB C-terminal" evidence="6">
    <location>
        <begin position="296"/>
        <end position="388"/>
    </location>
</feature>
<keyword evidence="2 5" id="KW-0812">Transmembrane</keyword>
<dbReference type="Gene3D" id="3.30.2420.10">
    <property type="entry name" value="TonB"/>
    <property type="match status" value="1"/>
</dbReference>
<keyword evidence="8" id="KW-1185">Reference proteome</keyword>
<comment type="subcellular location">
    <subcellularLocation>
        <location evidence="5">Cell inner membrane</location>
        <topology evidence="5">Single-pass membrane protein</topology>
        <orientation evidence="5">Periplasmic side</orientation>
    </subcellularLocation>
    <subcellularLocation>
        <location evidence="1">Membrane</location>
        <topology evidence="1">Single-pass membrane protein</topology>
    </subcellularLocation>
</comment>
<keyword evidence="5" id="KW-0653">Protein transport</keyword>
<protein>
    <recommendedName>
        <fullName evidence="5">Protein TonB</fullName>
    </recommendedName>
</protein>
<dbReference type="EMBL" id="JBAWKS010000001">
    <property type="protein sequence ID" value="MEI4548168.1"/>
    <property type="molecule type" value="Genomic_DNA"/>
</dbReference>
<evidence type="ECO:0000313" key="7">
    <source>
        <dbReference type="EMBL" id="MEI4548168.1"/>
    </source>
</evidence>
<accession>A0ABU8EMI1</accession>
<comment type="caution">
    <text evidence="5">Lacks conserved residue(s) required for the propagation of feature annotation.</text>
</comment>
<feature type="transmembrane region" description="Helical" evidence="5">
    <location>
        <begin position="267"/>
        <end position="287"/>
    </location>
</feature>
<dbReference type="Proteomes" id="UP001382455">
    <property type="component" value="Unassembled WGS sequence"/>
</dbReference>
<dbReference type="InterPro" id="IPR006260">
    <property type="entry name" value="TonB/TolA_C"/>
</dbReference>
<dbReference type="CDD" id="cd07341">
    <property type="entry name" value="M56_BlaR1_MecR1_like"/>
    <property type="match status" value="1"/>
</dbReference>
<evidence type="ECO:0000256" key="1">
    <source>
        <dbReference type="ARBA" id="ARBA00004167"/>
    </source>
</evidence>
<keyword evidence="5" id="KW-0997">Cell inner membrane</keyword>
<keyword evidence="4 5" id="KW-0472">Membrane</keyword>
<dbReference type="SUPFAM" id="SSF74653">
    <property type="entry name" value="TolA/TonB C-terminal domain"/>
    <property type="match status" value="1"/>
</dbReference>
<dbReference type="NCBIfam" id="TIGR01352">
    <property type="entry name" value="tonB_Cterm"/>
    <property type="match status" value="1"/>
</dbReference>
<evidence type="ECO:0000256" key="2">
    <source>
        <dbReference type="ARBA" id="ARBA00022692"/>
    </source>
</evidence>
<dbReference type="RefSeq" id="WP_336434239.1">
    <property type="nucleotide sequence ID" value="NZ_JBAWKS010000001.1"/>
</dbReference>
<dbReference type="Pfam" id="PF05569">
    <property type="entry name" value="Peptidase_M56"/>
    <property type="match status" value="1"/>
</dbReference>
<dbReference type="InterPro" id="IPR037682">
    <property type="entry name" value="TonB_C"/>
</dbReference>
<reference evidence="7 8" key="1">
    <citation type="submission" date="2023-12" db="EMBL/GenBank/DDBJ databases">
        <title>Friends and Foes: Symbiotic and Algicidal bacterial influence on Karenia brevis blooms.</title>
        <authorList>
            <person name="Fei C."/>
            <person name="Mohamed A.R."/>
            <person name="Booker A."/>
            <person name="Arshad M."/>
            <person name="Klass S."/>
            <person name="Ahn S."/>
            <person name="Gilbert P.M."/>
            <person name="Heil C.A."/>
            <person name="Martinez J.M."/>
            <person name="Amin S.A."/>
        </authorList>
    </citation>
    <scope>NUCLEOTIDE SEQUENCE [LARGE SCALE GENOMIC DNA]</scope>
    <source>
        <strain evidence="7 8">CE15</strain>
    </source>
</reference>
<dbReference type="PROSITE" id="PS52015">
    <property type="entry name" value="TONB_CTD"/>
    <property type="match status" value="1"/>
</dbReference>
<keyword evidence="5" id="KW-0735">Signal-anchor</keyword>
<dbReference type="PANTHER" id="PTHR34978">
    <property type="entry name" value="POSSIBLE SENSOR-TRANSDUCER PROTEIN BLAR"/>
    <property type="match status" value="1"/>
</dbReference>
<evidence type="ECO:0000256" key="3">
    <source>
        <dbReference type="ARBA" id="ARBA00022989"/>
    </source>
</evidence>
<keyword evidence="5" id="KW-0813">Transport</keyword>
<evidence type="ECO:0000313" key="8">
    <source>
        <dbReference type="Proteomes" id="UP001382455"/>
    </source>
</evidence>